<dbReference type="HOGENOM" id="CLU_045011_9_4_11"/>
<dbReference type="KEGG" id="svt:SVTN_30175"/>
<proteinExistence type="predicted"/>
<dbReference type="AlphaFoldDB" id="A0A0B5I1F6"/>
<gene>
    <name evidence="1" type="ORF">SVTN_30175</name>
</gene>
<dbReference type="Gene3D" id="1.10.150.240">
    <property type="entry name" value="Putative phosphatase, domain 2"/>
    <property type="match status" value="1"/>
</dbReference>
<evidence type="ECO:0000313" key="1">
    <source>
        <dbReference type="EMBL" id="AJF67995.1"/>
    </source>
</evidence>
<dbReference type="EMBL" id="CP010407">
    <property type="protein sequence ID" value="AJF67995.1"/>
    <property type="molecule type" value="Genomic_DNA"/>
</dbReference>
<dbReference type="InterPro" id="IPR023198">
    <property type="entry name" value="PGP-like_dom2"/>
</dbReference>
<sequence length="204" mass="22196">MLTGPVRDSIAAWIEADGIDPASVSRTLKAWLSRGAPDGTPIHRLETGELSVEEFVELFAAELATVDERLVDPVSLLGRLFAAMRPDPAMFALAEELRNLGVRVALLSNSWGNTYPRERIDALLDPIVISGEVGLRKPHAPIYELILDRLELTAERVVFVDDAEPNVLGARAVGMWALLHTHAASTREALAVLVPDLPRQLPAA</sequence>
<dbReference type="InterPro" id="IPR006439">
    <property type="entry name" value="HAD-SF_hydro_IA"/>
</dbReference>
<dbReference type="InterPro" id="IPR023214">
    <property type="entry name" value="HAD_sf"/>
</dbReference>
<dbReference type="PANTHER" id="PTHR47829">
    <property type="entry name" value="HYDROLASE, PUTATIVE (AFU_ORTHOLOGUE AFUA_1G12880)-RELATED"/>
    <property type="match status" value="1"/>
</dbReference>
<accession>A0A0B5I1F6</accession>
<reference evidence="1 2" key="1">
    <citation type="submission" date="2014-12" db="EMBL/GenBank/DDBJ databases">
        <title>Complete genome sequence of Streptomyces vietnamensis strain GIMV4.0001, a genetic manipulable producer of the benzoisochromanequinone antibiotic granaticin.</title>
        <authorList>
            <person name="Deng M.R."/>
            <person name="Guo J."/>
            <person name="Ma L.Y."/>
            <person name="Feng G.D."/>
            <person name="Mo C.Y."/>
            <person name="Zhu H.H."/>
        </authorList>
    </citation>
    <scope>NUCLEOTIDE SEQUENCE [LARGE SCALE GENOMIC DNA]</scope>
    <source>
        <strain evidence="2">GIMV4.0001</strain>
    </source>
</reference>
<dbReference type="Gene3D" id="3.40.50.1000">
    <property type="entry name" value="HAD superfamily/HAD-like"/>
    <property type="match status" value="1"/>
</dbReference>
<dbReference type="SUPFAM" id="SSF56784">
    <property type="entry name" value="HAD-like"/>
    <property type="match status" value="1"/>
</dbReference>
<dbReference type="InterPro" id="IPR052898">
    <property type="entry name" value="ACAD10-like"/>
</dbReference>
<name>A0A0B5I1F6_9ACTN</name>
<dbReference type="PANTHER" id="PTHR47829:SF1">
    <property type="entry name" value="HAD FAMILY PHOSPHATASE"/>
    <property type="match status" value="1"/>
</dbReference>
<protein>
    <submittedName>
        <fullName evidence="1">Haloacid dehalogenase</fullName>
    </submittedName>
</protein>
<dbReference type="STRING" id="362257.SVTN_30175"/>
<organism evidence="1 2">
    <name type="scientific">Streptomyces vietnamensis</name>
    <dbReference type="NCBI Taxonomy" id="362257"/>
    <lineage>
        <taxon>Bacteria</taxon>
        <taxon>Bacillati</taxon>
        <taxon>Actinomycetota</taxon>
        <taxon>Actinomycetes</taxon>
        <taxon>Kitasatosporales</taxon>
        <taxon>Streptomycetaceae</taxon>
        <taxon>Streptomyces</taxon>
    </lineage>
</organism>
<evidence type="ECO:0000313" key="2">
    <source>
        <dbReference type="Proteomes" id="UP000031774"/>
    </source>
</evidence>
<dbReference type="InterPro" id="IPR036412">
    <property type="entry name" value="HAD-like_sf"/>
</dbReference>
<dbReference type="NCBIfam" id="TIGR01509">
    <property type="entry name" value="HAD-SF-IA-v3"/>
    <property type="match status" value="1"/>
</dbReference>
<dbReference type="Pfam" id="PF00702">
    <property type="entry name" value="Hydrolase"/>
    <property type="match status" value="1"/>
</dbReference>
<dbReference type="CDD" id="cd02603">
    <property type="entry name" value="HAD_sEH-N_like"/>
    <property type="match status" value="1"/>
</dbReference>
<dbReference type="Proteomes" id="UP000031774">
    <property type="component" value="Chromosome"/>
</dbReference>
<keyword evidence="2" id="KW-1185">Reference proteome</keyword>